<dbReference type="Proteomes" id="UP001162131">
    <property type="component" value="Unassembled WGS sequence"/>
</dbReference>
<protein>
    <submittedName>
        <fullName evidence="1">Uncharacterized protein</fullName>
    </submittedName>
</protein>
<evidence type="ECO:0000313" key="1">
    <source>
        <dbReference type="EMBL" id="CAG9333843.1"/>
    </source>
</evidence>
<name>A0AAU9K4A1_9CILI</name>
<dbReference type="AlphaFoldDB" id="A0AAU9K4A1"/>
<comment type="caution">
    <text evidence="1">The sequence shown here is derived from an EMBL/GenBank/DDBJ whole genome shotgun (WGS) entry which is preliminary data.</text>
</comment>
<organism evidence="1 2">
    <name type="scientific">Blepharisma stoltei</name>
    <dbReference type="NCBI Taxonomy" id="1481888"/>
    <lineage>
        <taxon>Eukaryota</taxon>
        <taxon>Sar</taxon>
        <taxon>Alveolata</taxon>
        <taxon>Ciliophora</taxon>
        <taxon>Postciliodesmatophora</taxon>
        <taxon>Heterotrichea</taxon>
        <taxon>Heterotrichida</taxon>
        <taxon>Blepharismidae</taxon>
        <taxon>Blepharisma</taxon>
    </lineage>
</organism>
<sequence length="66" mass="8049">MMSKWSIMSSYAQCWMQPRRGDFLGVYRGSLESKMAQFFLQEQKDDRLRSRKLLKKIYSWSRSYQV</sequence>
<keyword evidence="2" id="KW-1185">Reference proteome</keyword>
<reference evidence="1" key="1">
    <citation type="submission" date="2021-09" db="EMBL/GenBank/DDBJ databases">
        <authorList>
            <consortium name="AG Swart"/>
            <person name="Singh M."/>
            <person name="Singh A."/>
            <person name="Seah K."/>
            <person name="Emmerich C."/>
        </authorList>
    </citation>
    <scope>NUCLEOTIDE SEQUENCE</scope>
    <source>
        <strain evidence="1">ATCC30299</strain>
    </source>
</reference>
<accession>A0AAU9K4A1</accession>
<gene>
    <name evidence="1" type="ORF">BSTOLATCC_MIC59653</name>
</gene>
<evidence type="ECO:0000313" key="2">
    <source>
        <dbReference type="Proteomes" id="UP001162131"/>
    </source>
</evidence>
<dbReference type="EMBL" id="CAJZBQ010000057">
    <property type="protein sequence ID" value="CAG9333843.1"/>
    <property type="molecule type" value="Genomic_DNA"/>
</dbReference>
<proteinExistence type="predicted"/>